<dbReference type="Pfam" id="PF01161">
    <property type="entry name" value="PBP"/>
    <property type="match status" value="1"/>
</dbReference>
<keyword evidence="1" id="KW-0732">Signal</keyword>
<comment type="caution">
    <text evidence="2">The sequence shown here is derived from an EMBL/GenBank/DDBJ whole genome shotgun (WGS) entry which is preliminary data.</text>
</comment>
<name>A0A550D041_9AGAR</name>
<evidence type="ECO:0000256" key="1">
    <source>
        <dbReference type="SAM" id="SignalP"/>
    </source>
</evidence>
<organism evidence="2 3">
    <name type="scientific">Schizophyllum amplum</name>
    <dbReference type="NCBI Taxonomy" id="97359"/>
    <lineage>
        <taxon>Eukaryota</taxon>
        <taxon>Fungi</taxon>
        <taxon>Dikarya</taxon>
        <taxon>Basidiomycota</taxon>
        <taxon>Agaricomycotina</taxon>
        <taxon>Agaricomycetes</taxon>
        <taxon>Agaricomycetidae</taxon>
        <taxon>Agaricales</taxon>
        <taxon>Schizophyllaceae</taxon>
        <taxon>Schizophyllum</taxon>
    </lineage>
</organism>
<dbReference type="SUPFAM" id="SSF49777">
    <property type="entry name" value="PEBP-like"/>
    <property type="match status" value="1"/>
</dbReference>
<protein>
    <submittedName>
        <fullName evidence="2">Phosphatidylethanolamine-binding protein</fullName>
    </submittedName>
</protein>
<dbReference type="PANTHER" id="PTHR11362:SF82">
    <property type="entry name" value="PHOSPHATIDYLETHANOLAMINE-BINDING PROTEIN 4"/>
    <property type="match status" value="1"/>
</dbReference>
<feature type="signal peptide" evidence="1">
    <location>
        <begin position="1"/>
        <end position="19"/>
    </location>
</feature>
<accession>A0A550D041</accession>
<dbReference type="InterPro" id="IPR035810">
    <property type="entry name" value="PEBP_euk"/>
</dbReference>
<dbReference type="InterPro" id="IPR036610">
    <property type="entry name" value="PEBP-like_sf"/>
</dbReference>
<dbReference type="STRING" id="97359.A0A550D041"/>
<evidence type="ECO:0000313" key="2">
    <source>
        <dbReference type="EMBL" id="TRM70409.1"/>
    </source>
</evidence>
<feature type="chain" id="PRO_5022007730" evidence="1">
    <location>
        <begin position="20"/>
        <end position="233"/>
    </location>
</feature>
<evidence type="ECO:0000313" key="3">
    <source>
        <dbReference type="Proteomes" id="UP000320762"/>
    </source>
</evidence>
<dbReference type="Proteomes" id="UP000320762">
    <property type="component" value="Unassembled WGS sequence"/>
</dbReference>
<gene>
    <name evidence="2" type="ORF">BD626DRAFT_477365</name>
</gene>
<dbReference type="OrthoDB" id="2506647at2759"/>
<sequence>MQLFNLLATFCTALFAAQSQLDSVRDAFYDAKIVPDVLPSFDPTLEIYVEFLKASVIKPGAELSMNQTDTFPQFVLKSSRQTDMLKKYVVTMVDPDAYYPSDPSVSQVRHYLGANLTVDGVGRFWTTPITNLTGPVTDWMPPSPPDDSDPHRYVVLVYQQPPDFTLDGIKPPDFTLDGIKPHLNSTSDRMHFNATSDRMHFNISSFASAVGLRGPVGGTYFLTGADSGAVVGR</sequence>
<dbReference type="InterPro" id="IPR008914">
    <property type="entry name" value="PEBP"/>
</dbReference>
<reference evidence="2 3" key="1">
    <citation type="journal article" date="2019" name="New Phytol.">
        <title>Comparative genomics reveals unique wood-decay strategies and fruiting body development in the Schizophyllaceae.</title>
        <authorList>
            <person name="Almasi E."/>
            <person name="Sahu N."/>
            <person name="Krizsan K."/>
            <person name="Balint B."/>
            <person name="Kovacs G.M."/>
            <person name="Kiss B."/>
            <person name="Cseklye J."/>
            <person name="Drula E."/>
            <person name="Henrissat B."/>
            <person name="Nagy I."/>
            <person name="Chovatia M."/>
            <person name="Adam C."/>
            <person name="LaButti K."/>
            <person name="Lipzen A."/>
            <person name="Riley R."/>
            <person name="Grigoriev I.V."/>
            <person name="Nagy L.G."/>
        </authorList>
    </citation>
    <scope>NUCLEOTIDE SEQUENCE [LARGE SCALE GENOMIC DNA]</scope>
    <source>
        <strain evidence="2 3">NL-1724</strain>
    </source>
</reference>
<proteinExistence type="predicted"/>
<dbReference type="PANTHER" id="PTHR11362">
    <property type="entry name" value="PHOSPHATIDYLETHANOLAMINE-BINDING PROTEIN"/>
    <property type="match status" value="1"/>
</dbReference>
<dbReference type="CDD" id="cd00866">
    <property type="entry name" value="PEBP_euk"/>
    <property type="match status" value="1"/>
</dbReference>
<keyword evidence="3" id="KW-1185">Reference proteome</keyword>
<dbReference type="AlphaFoldDB" id="A0A550D041"/>
<dbReference type="EMBL" id="VDMD01000001">
    <property type="protein sequence ID" value="TRM70409.1"/>
    <property type="molecule type" value="Genomic_DNA"/>
</dbReference>
<dbReference type="Gene3D" id="3.90.280.10">
    <property type="entry name" value="PEBP-like"/>
    <property type="match status" value="1"/>
</dbReference>